<keyword evidence="2 8" id="KW-0813">Transport</keyword>
<dbReference type="Gene3D" id="1.20.5.1030">
    <property type="entry name" value="Preprotein translocase secy subunit"/>
    <property type="match status" value="1"/>
</dbReference>
<evidence type="ECO:0000313" key="10">
    <source>
        <dbReference type="Proteomes" id="UP001176429"/>
    </source>
</evidence>
<evidence type="ECO:0000256" key="3">
    <source>
        <dbReference type="ARBA" id="ARBA00022692"/>
    </source>
</evidence>
<keyword evidence="3 8" id="KW-0812">Transmembrane</keyword>
<protein>
    <recommendedName>
        <fullName evidence="8">Protein translocase subunit SecE</fullName>
    </recommendedName>
</protein>
<dbReference type="Pfam" id="PF00584">
    <property type="entry name" value="SecE"/>
    <property type="match status" value="1"/>
</dbReference>
<evidence type="ECO:0000256" key="7">
    <source>
        <dbReference type="ARBA" id="ARBA00023136"/>
    </source>
</evidence>
<comment type="function">
    <text evidence="8">Essential subunit of the Sec protein translocation channel SecYEG. Clamps together the 2 halves of SecY. May contact the channel plug during translocation.</text>
</comment>
<accession>A0ABT9BAP3</accession>
<dbReference type="HAMAP" id="MF_00422">
    <property type="entry name" value="SecE"/>
    <property type="match status" value="1"/>
</dbReference>
<keyword evidence="10" id="KW-1185">Reference proteome</keyword>
<feature type="transmembrane region" description="Helical" evidence="8">
    <location>
        <begin position="31"/>
        <end position="52"/>
    </location>
</feature>
<evidence type="ECO:0000256" key="1">
    <source>
        <dbReference type="ARBA" id="ARBA00004370"/>
    </source>
</evidence>
<evidence type="ECO:0000256" key="6">
    <source>
        <dbReference type="ARBA" id="ARBA00023010"/>
    </source>
</evidence>
<evidence type="ECO:0000313" key="9">
    <source>
        <dbReference type="EMBL" id="MDO7875340.1"/>
    </source>
</evidence>
<dbReference type="EMBL" id="JAUQSY010000007">
    <property type="protein sequence ID" value="MDO7875340.1"/>
    <property type="molecule type" value="Genomic_DNA"/>
</dbReference>
<comment type="subunit">
    <text evidence="8">Component of the Sec protein translocase complex. Heterotrimer consisting of SecY, SecE and SecG subunits. The heterotrimers can form oligomers, although 1 heterotrimer is thought to be able to translocate proteins. Interacts with the ribosome. Interacts with SecDF, and other proteins may be involved. Interacts with SecA.</text>
</comment>
<dbReference type="RefSeq" id="WP_305006658.1">
    <property type="nucleotide sequence ID" value="NZ_JAUQSY010000007.1"/>
</dbReference>
<reference evidence="9" key="1">
    <citation type="submission" date="2023-07" db="EMBL/GenBank/DDBJ databases">
        <authorList>
            <person name="Kim M.K."/>
        </authorList>
    </citation>
    <scope>NUCLEOTIDE SEQUENCE</scope>
    <source>
        <strain evidence="9">ASUV-10-1</strain>
    </source>
</reference>
<keyword evidence="7 8" id="KW-0472">Membrane</keyword>
<comment type="caution">
    <text evidence="9">The sequence shown here is derived from an EMBL/GenBank/DDBJ whole genome shotgun (WGS) entry which is preliminary data.</text>
</comment>
<dbReference type="InterPro" id="IPR038379">
    <property type="entry name" value="SecE_sf"/>
</dbReference>
<keyword evidence="6 8" id="KW-0811">Translocation</keyword>
<dbReference type="InterPro" id="IPR001901">
    <property type="entry name" value="Translocase_SecE/Sec61-g"/>
</dbReference>
<dbReference type="InterPro" id="IPR005807">
    <property type="entry name" value="SecE_bac"/>
</dbReference>
<keyword evidence="5 8" id="KW-1133">Transmembrane helix</keyword>
<evidence type="ECO:0000256" key="8">
    <source>
        <dbReference type="HAMAP-Rule" id="MF_00422"/>
    </source>
</evidence>
<dbReference type="Proteomes" id="UP001176429">
    <property type="component" value="Unassembled WGS sequence"/>
</dbReference>
<comment type="similarity">
    <text evidence="8">Belongs to the SecE/SEC61-gamma family.</text>
</comment>
<gene>
    <name evidence="8 9" type="primary">secE</name>
    <name evidence="9" type="ORF">Q5H93_11420</name>
</gene>
<dbReference type="NCBIfam" id="TIGR00964">
    <property type="entry name" value="secE_bact"/>
    <property type="match status" value="1"/>
</dbReference>
<proteinExistence type="inferred from homology"/>
<comment type="subcellular location">
    <subcellularLocation>
        <location evidence="8">Cell membrane</location>
        <topology evidence="8">Single-pass membrane protein</topology>
    </subcellularLocation>
    <subcellularLocation>
        <location evidence="1">Membrane</location>
    </subcellularLocation>
</comment>
<sequence>MDKLSNYFRATIEEMRYNVTWPTSVELQKSAGLVLAGSIIFAIVVGVMDVSFESLLKMFYNSFR</sequence>
<evidence type="ECO:0000256" key="2">
    <source>
        <dbReference type="ARBA" id="ARBA00022448"/>
    </source>
</evidence>
<keyword evidence="4 8" id="KW-0653">Protein transport</keyword>
<evidence type="ECO:0000256" key="4">
    <source>
        <dbReference type="ARBA" id="ARBA00022927"/>
    </source>
</evidence>
<keyword evidence="8" id="KW-1003">Cell membrane</keyword>
<organism evidence="9 10">
    <name type="scientific">Hymenobacter aranciens</name>
    <dbReference type="NCBI Taxonomy" id="3063996"/>
    <lineage>
        <taxon>Bacteria</taxon>
        <taxon>Pseudomonadati</taxon>
        <taxon>Bacteroidota</taxon>
        <taxon>Cytophagia</taxon>
        <taxon>Cytophagales</taxon>
        <taxon>Hymenobacteraceae</taxon>
        <taxon>Hymenobacter</taxon>
    </lineage>
</organism>
<name>A0ABT9BAP3_9BACT</name>
<evidence type="ECO:0000256" key="5">
    <source>
        <dbReference type="ARBA" id="ARBA00022989"/>
    </source>
</evidence>